<evidence type="ECO:0000313" key="1">
    <source>
        <dbReference type="EMBL" id="PRP68246.1"/>
    </source>
</evidence>
<accession>A0A2S9WXY3</accession>
<sequence>MELFLNQDNFKHWQRGLIGFENLTPQIGMKGSKRKLKIKTLVGTVTMTEEITKRDLPRQWEATYRTKGVVNYQSNRFRESEINTEHGTQVQTVWEATSIFKFTGMMRLVAAAKPELFEKQTFQFMQDFKDFAENGTSVSQL</sequence>
<dbReference type="Proteomes" id="UP000239532">
    <property type="component" value="Unassembled WGS sequence"/>
</dbReference>
<dbReference type="AlphaFoldDB" id="A0A2S9WXY3"/>
<reference evidence="1 2" key="1">
    <citation type="submission" date="2016-11" db="EMBL/GenBank/DDBJ databases">
        <title>Trade-off between light-utilization and light-protection in marine flavobacteria.</title>
        <authorList>
            <person name="Kumagai Y."/>
        </authorList>
    </citation>
    <scope>NUCLEOTIDE SEQUENCE [LARGE SCALE GENOMIC DNA]</scope>
    <source>
        <strain evidence="1 2">JCM 17109</strain>
    </source>
</reference>
<comment type="caution">
    <text evidence="1">The sequence shown here is derived from an EMBL/GenBank/DDBJ whole genome shotgun (WGS) entry which is preliminary data.</text>
</comment>
<evidence type="ECO:0000313" key="2">
    <source>
        <dbReference type="Proteomes" id="UP000239532"/>
    </source>
</evidence>
<dbReference type="EMBL" id="MQUC01000003">
    <property type="protein sequence ID" value="PRP68246.1"/>
    <property type="molecule type" value="Genomic_DNA"/>
</dbReference>
<protein>
    <recommendedName>
        <fullName evidence="3">Polyketide cyclase</fullName>
    </recommendedName>
</protein>
<dbReference type="Gene3D" id="3.30.530.20">
    <property type="match status" value="1"/>
</dbReference>
<evidence type="ECO:0008006" key="3">
    <source>
        <dbReference type="Google" id="ProtNLM"/>
    </source>
</evidence>
<organism evidence="1 2">
    <name type="scientific">Nonlabens agnitus</name>
    <dbReference type="NCBI Taxonomy" id="870484"/>
    <lineage>
        <taxon>Bacteria</taxon>
        <taxon>Pseudomonadati</taxon>
        <taxon>Bacteroidota</taxon>
        <taxon>Flavobacteriia</taxon>
        <taxon>Flavobacteriales</taxon>
        <taxon>Flavobacteriaceae</taxon>
        <taxon>Nonlabens</taxon>
    </lineage>
</organism>
<gene>
    <name evidence="1" type="ORF">BST86_01110</name>
</gene>
<name>A0A2S9WXY3_9FLAO</name>
<proteinExistence type="predicted"/>
<keyword evidence="2" id="KW-1185">Reference proteome</keyword>
<dbReference type="SUPFAM" id="SSF55961">
    <property type="entry name" value="Bet v1-like"/>
    <property type="match status" value="1"/>
</dbReference>
<dbReference type="InterPro" id="IPR023393">
    <property type="entry name" value="START-like_dom_sf"/>
</dbReference>
<dbReference type="OrthoDB" id="411301at2"/>